<proteinExistence type="inferred from homology"/>
<evidence type="ECO:0000256" key="9">
    <source>
        <dbReference type="ARBA" id="ARBA00048743"/>
    </source>
</evidence>
<dbReference type="Proteomes" id="UP000053947">
    <property type="component" value="Unassembled WGS sequence"/>
</dbReference>
<comment type="caution">
    <text evidence="13">The sequence shown here is derived from an EMBL/GenBank/DDBJ whole genome shotgun (WGS) entry which is preliminary data.</text>
</comment>
<dbReference type="EMBL" id="LFDV01000002">
    <property type="protein sequence ID" value="KTB48704.1"/>
    <property type="molecule type" value="Genomic_DNA"/>
</dbReference>
<dbReference type="CDD" id="cd01672">
    <property type="entry name" value="TMPK"/>
    <property type="match status" value="1"/>
</dbReference>
<comment type="similarity">
    <text evidence="1 11">Belongs to the thymidylate kinase family.</text>
</comment>
<dbReference type="GO" id="GO:0004798">
    <property type="term" value="F:dTMP kinase activity"/>
    <property type="evidence" value="ECO:0007669"/>
    <property type="project" value="UniProtKB-UniRule"/>
</dbReference>
<dbReference type="PANTHER" id="PTHR10344:SF4">
    <property type="entry name" value="UMP-CMP KINASE 2, MITOCHONDRIAL"/>
    <property type="match status" value="1"/>
</dbReference>
<dbReference type="Gene3D" id="3.40.50.300">
    <property type="entry name" value="P-loop containing nucleotide triphosphate hydrolases"/>
    <property type="match status" value="1"/>
</dbReference>
<feature type="domain" description="Thymidylate kinase-like" evidence="12">
    <location>
        <begin position="7"/>
        <end position="191"/>
    </location>
</feature>
<evidence type="ECO:0000259" key="12">
    <source>
        <dbReference type="Pfam" id="PF02223"/>
    </source>
</evidence>
<dbReference type="InterPro" id="IPR018094">
    <property type="entry name" value="Thymidylate_kinase"/>
</dbReference>
<dbReference type="SUPFAM" id="SSF52540">
    <property type="entry name" value="P-loop containing nucleoside triphosphate hydrolases"/>
    <property type="match status" value="1"/>
</dbReference>
<dbReference type="RefSeq" id="WP_058439647.1">
    <property type="nucleotide sequence ID" value="NZ_KQ758903.1"/>
</dbReference>
<keyword evidence="6 11" id="KW-0547">Nucleotide-binding</keyword>
<evidence type="ECO:0000256" key="5">
    <source>
        <dbReference type="ARBA" id="ARBA00022727"/>
    </source>
</evidence>
<evidence type="ECO:0000256" key="7">
    <source>
        <dbReference type="ARBA" id="ARBA00022777"/>
    </source>
</evidence>
<dbReference type="NCBIfam" id="TIGR00041">
    <property type="entry name" value="DTMP_kinase"/>
    <property type="match status" value="1"/>
</dbReference>
<dbReference type="InterPro" id="IPR039430">
    <property type="entry name" value="Thymidylate_kin-like_dom"/>
</dbReference>
<dbReference type="PROSITE" id="PS01331">
    <property type="entry name" value="THYMIDYLATE_KINASE"/>
    <property type="match status" value="1"/>
</dbReference>
<reference evidence="13 14" key="1">
    <citation type="submission" date="2015-06" db="EMBL/GenBank/DDBJ databases">
        <title>Genome sequence of the organohalide-respiring Dehalogenimonas alkenigignens type strain (IP3-3T).</title>
        <authorList>
            <person name="Key T.A."/>
            <person name="Richmond D.P."/>
            <person name="Bowman K.S."/>
            <person name="Cho Y.-J."/>
            <person name="Chun J."/>
            <person name="da Costa M.S."/>
            <person name="Rainey F.A."/>
            <person name="Moe W.M."/>
        </authorList>
    </citation>
    <scope>NUCLEOTIDE SEQUENCE [LARGE SCALE GENOMIC DNA]</scope>
    <source>
        <strain evidence="13 14">IP3-3</strain>
    </source>
</reference>
<protein>
    <recommendedName>
        <fullName evidence="3 11">Thymidylate kinase</fullName>
        <ecNumber evidence="2 11">2.7.4.9</ecNumber>
    </recommendedName>
    <alternativeName>
        <fullName evidence="11">dTMP kinase</fullName>
    </alternativeName>
</protein>
<evidence type="ECO:0000256" key="6">
    <source>
        <dbReference type="ARBA" id="ARBA00022741"/>
    </source>
</evidence>
<evidence type="ECO:0000256" key="8">
    <source>
        <dbReference type="ARBA" id="ARBA00022840"/>
    </source>
</evidence>
<keyword evidence="7 11" id="KW-0418">Kinase</keyword>
<dbReference type="EC" id="2.7.4.9" evidence="2 11"/>
<gene>
    <name evidence="11" type="primary">tmk</name>
    <name evidence="13" type="ORF">DEALK_15510</name>
</gene>
<dbReference type="STRING" id="1217799.DEALK_15510"/>
<dbReference type="GO" id="GO:0006227">
    <property type="term" value="P:dUDP biosynthetic process"/>
    <property type="evidence" value="ECO:0007669"/>
    <property type="project" value="TreeGrafter"/>
</dbReference>
<evidence type="ECO:0000313" key="14">
    <source>
        <dbReference type="Proteomes" id="UP000053947"/>
    </source>
</evidence>
<name>A0A0W0GJF3_9CHLR</name>
<evidence type="ECO:0000256" key="2">
    <source>
        <dbReference type="ARBA" id="ARBA00012980"/>
    </source>
</evidence>
<keyword evidence="4 11" id="KW-0808">Transferase</keyword>
<evidence type="ECO:0000256" key="4">
    <source>
        <dbReference type="ARBA" id="ARBA00022679"/>
    </source>
</evidence>
<evidence type="ECO:0000256" key="10">
    <source>
        <dbReference type="ARBA" id="ARBA00057735"/>
    </source>
</evidence>
<evidence type="ECO:0000256" key="1">
    <source>
        <dbReference type="ARBA" id="ARBA00009776"/>
    </source>
</evidence>
<evidence type="ECO:0000256" key="11">
    <source>
        <dbReference type="HAMAP-Rule" id="MF_00165"/>
    </source>
</evidence>
<dbReference type="Pfam" id="PF02223">
    <property type="entry name" value="Thymidylate_kin"/>
    <property type="match status" value="1"/>
</dbReference>
<dbReference type="FunFam" id="3.40.50.300:FF:000225">
    <property type="entry name" value="Thymidylate kinase"/>
    <property type="match status" value="1"/>
</dbReference>
<comment type="function">
    <text evidence="10 11">Phosphorylation of dTMP to form dTDP in both de novo and salvage pathways of dTTP synthesis.</text>
</comment>
<dbReference type="OrthoDB" id="9774907at2"/>
<dbReference type="PATRIC" id="fig|1217799.6.peg.1600"/>
<accession>A0A0W0GJF3</accession>
<evidence type="ECO:0000256" key="3">
    <source>
        <dbReference type="ARBA" id="ARBA00017144"/>
    </source>
</evidence>
<keyword evidence="5 11" id="KW-0545">Nucleotide biosynthesis</keyword>
<dbReference type="GO" id="GO:0005524">
    <property type="term" value="F:ATP binding"/>
    <property type="evidence" value="ECO:0007669"/>
    <property type="project" value="UniProtKB-UniRule"/>
</dbReference>
<evidence type="ECO:0000313" key="13">
    <source>
        <dbReference type="EMBL" id="KTB48704.1"/>
    </source>
</evidence>
<sequence>MPLFITFEGGEGSGKSTQAGLLTRRLEAQGVSVLLTCEPGGTELGDRISNLLKWGDGISISPIAELMLFNASRAELVSRVIKPALAAGKTVVSDRFADSSLVYQGYGRELSLASVRAASSIAAQGLIPDITFLLDVPTEHGFARKGSAKTDRIEREHADFHRRVRDGYLAAARAEPDRWVIINGTLPEATVAGRIWQAVQARLSQRTG</sequence>
<organism evidence="13 14">
    <name type="scientific">Dehalogenimonas alkenigignens</name>
    <dbReference type="NCBI Taxonomy" id="1217799"/>
    <lineage>
        <taxon>Bacteria</taxon>
        <taxon>Bacillati</taxon>
        <taxon>Chloroflexota</taxon>
        <taxon>Dehalococcoidia</taxon>
        <taxon>Dehalococcoidales</taxon>
        <taxon>Dehalococcoidaceae</taxon>
        <taxon>Dehalogenimonas</taxon>
    </lineage>
</organism>
<comment type="catalytic activity">
    <reaction evidence="9 11">
        <text>dTMP + ATP = dTDP + ADP</text>
        <dbReference type="Rhea" id="RHEA:13517"/>
        <dbReference type="ChEBI" id="CHEBI:30616"/>
        <dbReference type="ChEBI" id="CHEBI:58369"/>
        <dbReference type="ChEBI" id="CHEBI:63528"/>
        <dbReference type="ChEBI" id="CHEBI:456216"/>
        <dbReference type="EC" id="2.7.4.9"/>
    </reaction>
</comment>
<dbReference type="InterPro" id="IPR027417">
    <property type="entry name" value="P-loop_NTPase"/>
</dbReference>
<feature type="binding site" evidence="11">
    <location>
        <begin position="9"/>
        <end position="16"/>
    </location>
    <ligand>
        <name>ATP</name>
        <dbReference type="ChEBI" id="CHEBI:30616"/>
    </ligand>
</feature>
<keyword evidence="14" id="KW-1185">Reference proteome</keyword>
<dbReference type="PANTHER" id="PTHR10344">
    <property type="entry name" value="THYMIDYLATE KINASE"/>
    <property type="match status" value="1"/>
</dbReference>
<dbReference type="AlphaFoldDB" id="A0A0W0GJF3"/>
<dbReference type="GO" id="GO:0006233">
    <property type="term" value="P:dTDP biosynthetic process"/>
    <property type="evidence" value="ECO:0007669"/>
    <property type="project" value="InterPro"/>
</dbReference>
<dbReference type="InterPro" id="IPR018095">
    <property type="entry name" value="Thymidylate_kin_CS"/>
</dbReference>
<keyword evidence="8 11" id="KW-0067">ATP-binding</keyword>
<dbReference type="GO" id="GO:0005829">
    <property type="term" value="C:cytosol"/>
    <property type="evidence" value="ECO:0007669"/>
    <property type="project" value="TreeGrafter"/>
</dbReference>
<dbReference type="HAMAP" id="MF_00165">
    <property type="entry name" value="Thymidylate_kinase"/>
    <property type="match status" value="1"/>
</dbReference>
<dbReference type="GO" id="GO:0006235">
    <property type="term" value="P:dTTP biosynthetic process"/>
    <property type="evidence" value="ECO:0007669"/>
    <property type="project" value="UniProtKB-UniRule"/>
</dbReference>